<feature type="binding site" evidence="6">
    <location>
        <position position="33"/>
    </location>
    <ligand>
        <name>ATP</name>
        <dbReference type="ChEBI" id="CHEBI:30616"/>
    </ligand>
</feature>
<protein>
    <recommendedName>
        <fullName evidence="8">Protein kinase domain-containing protein</fullName>
    </recommendedName>
</protein>
<dbReference type="InterPro" id="IPR017441">
    <property type="entry name" value="Protein_kinase_ATP_BS"/>
</dbReference>
<keyword evidence="7" id="KW-0472">Membrane</keyword>
<dbReference type="SUPFAM" id="SSF56112">
    <property type="entry name" value="Protein kinase-like (PK-like)"/>
    <property type="match status" value="1"/>
</dbReference>
<keyword evidence="1" id="KW-0723">Serine/threonine-protein kinase</keyword>
<gene>
    <name evidence="9" type="ORF">BLA29_013973</name>
</gene>
<sequence length="75" mass="8489">MNDFSVHRIIGRGGFGEVYGCRKADTGKMYAMKCLDKKRIKMKQGETLALNERVMLSLVSTGVCFCFIQTIFKCN</sequence>
<evidence type="ECO:0000256" key="3">
    <source>
        <dbReference type="ARBA" id="ARBA00022741"/>
    </source>
</evidence>
<organism evidence="9 10">
    <name type="scientific">Euroglyphus maynei</name>
    <name type="common">Mayne's house dust mite</name>
    <dbReference type="NCBI Taxonomy" id="6958"/>
    <lineage>
        <taxon>Eukaryota</taxon>
        <taxon>Metazoa</taxon>
        <taxon>Ecdysozoa</taxon>
        <taxon>Arthropoda</taxon>
        <taxon>Chelicerata</taxon>
        <taxon>Arachnida</taxon>
        <taxon>Acari</taxon>
        <taxon>Acariformes</taxon>
        <taxon>Sarcoptiformes</taxon>
        <taxon>Astigmata</taxon>
        <taxon>Psoroptidia</taxon>
        <taxon>Analgoidea</taxon>
        <taxon>Pyroglyphidae</taxon>
        <taxon>Pyroglyphinae</taxon>
        <taxon>Euroglyphus</taxon>
    </lineage>
</organism>
<dbReference type="InterPro" id="IPR011009">
    <property type="entry name" value="Kinase-like_dom_sf"/>
</dbReference>
<dbReference type="AlphaFoldDB" id="A0A1Y3BDK1"/>
<feature type="domain" description="Protein kinase" evidence="8">
    <location>
        <begin position="4"/>
        <end position="75"/>
    </location>
</feature>
<dbReference type="InterPro" id="IPR000719">
    <property type="entry name" value="Prot_kinase_dom"/>
</dbReference>
<evidence type="ECO:0000313" key="10">
    <source>
        <dbReference type="Proteomes" id="UP000194236"/>
    </source>
</evidence>
<reference evidence="9 10" key="1">
    <citation type="submission" date="2017-03" db="EMBL/GenBank/DDBJ databases">
        <title>Genome Survey of Euroglyphus maynei.</title>
        <authorList>
            <person name="Arlian L.G."/>
            <person name="Morgan M.S."/>
            <person name="Rider S.D."/>
        </authorList>
    </citation>
    <scope>NUCLEOTIDE SEQUENCE [LARGE SCALE GENOMIC DNA]</scope>
    <source>
        <strain evidence="9">Arlian Lab</strain>
        <tissue evidence="9">Whole body</tissue>
    </source>
</reference>
<dbReference type="PANTHER" id="PTHR24355">
    <property type="entry name" value="G PROTEIN-COUPLED RECEPTOR KINASE/RIBOSOMAL PROTEIN S6 KINASE"/>
    <property type="match status" value="1"/>
</dbReference>
<keyword evidence="7" id="KW-1133">Transmembrane helix</keyword>
<dbReference type="GO" id="GO:0001664">
    <property type="term" value="F:G protein-coupled receptor binding"/>
    <property type="evidence" value="ECO:0007669"/>
    <property type="project" value="TreeGrafter"/>
</dbReference>
<dbReference type="GO" id="GO:0004703">
    <property type="term" value="F:G protein-coupled receptor kinase activity"/>
    <property type="evidence" value="ECO:0007669"/>
    <property type="project" value="TreeGrafter"/>
</dbReference>
<dbReference type="GO" id="GO:0005524">
    <property type="term" value="F:ATP binding"/>
    <property type="evidence" value="ECO:0007669"/>
    <property type="project" value="UniProtKB-UniRule"/>
</dbReference>
<evidence type="ECO:0000313" key="9">
    <source>
        <dbReference type="EMBL" id="OTF78942.1"/>
    </source>
</evidence>
<dbReference type="PROSITE" id="PS50011">
    <property type="entry name" value="PROTEIN_KINASE_DOM"/>
    <property type="match status" value="1"/>
</dbReference>
<keyword evidence="3 6" id="KW-0547">Nucleotide-binding</keyword>
<keyword evidence="5 6" id="KW-0067">ATP-binding</keyword>
<evidence type="ECO:0000256" key="5">
    <source>
        <dbReference type="ARBA" id="ARBA00022840"/>
    </source>
</evidence>
<dbReference type="Gene3D" id="3.30.200.20">
    <property type="entry name" value="Phosphorylase Kinase, domain 1"/>
    <property type="match status" value="1"/>
</dbReference>
<keyword evidence="10" id="KW-1185">Reference proteome</keyword>
<feature type="transmembrane region" description="Helical" evidence="7">
    <location>
        <begin position="54"/>
        <end position="72"/>
    </location>
</feature>
<dbReference type="GO" id="GO:0007186">
    <property type="term" value="P:G protein-coupled receptor signaling pathway"/>
    <property type="evidence" value="ECO:0007669"/>
    <property type="project" value="TreeGrafter"/>
</dbReference>
<evidence type="ECO:0000259" key="8">
    <source>
        <dbReference type="PROSITE" id="PS50011"/>
    </source>
</evidence>
<evidence type="ECO:0000256" key="7">
    <source>
        <dbReference type="SAM" id="Phobius"/>
    </source>
</evidence>
<evidence type="ECO:0000256" key="6">
    <source>
        <dbReference type="PROSITE-ProRule" id="PRU10141"/>
    </source>
</evidence>
<dbReference type="Pfam" id="PF00069">
    <property type="entry name" value="Pkinase"/>
    <property type="match status" value="1"/>
</dbReference>
<proteinExistence type="predicted"/>
<accession>A0A1Y3BDK1</accession>
<dbReference type="EMBL" id="MUJZ01025602">
    <property type="protein sequence ID" value="OTF78942.1"/>
    <property type="molecule type" value="Genomic_DNA"/>
</dbReference>
<dbReference type="PROSITE" id="PS00107">
    <property type="entry name" value="PROTEIN_KINASE_ATP"/>
    <property type="match status" value="1"/>
</dbReference>
<keyword evidence="7" id="KW-0812">Transmembrane</keyword>
<evidence type="ECO:0000256" key="2">
    <source>
        <dbReference type="ARBA" id="ARBA00022679"/>
    </source>
</evidence>
<name>A0A1Y3BDK1_EURMA</name>
<keyword evidence="4" id="KW-0418">Kinase</keyword>
<comment type="caution">
    <text evidence="9">The sequence shown here is derived from an EMBL/GenBank/DDBJ whole genome shotgun (WGS) entry which is preliminary data.</text>
</comment>
<keyword evidence="2" id="KW-0808">Transferase</keyword>
<dbReference type="PANTHER" id="PTHR24355:SF18">
    <property type="entry name" value="G PROTEIN-COUPLED RECEPTOR KINASE"/>
    <property type="match status" value="1"/>
</dbReference>
<dbReference type="GO" id="GO:0009966">
    <property type="term" value="P:regulation of signal transduction"/>
    <property type="evidence" value="ECO:0007669"/>
    <property type="project" value="TreeGrafter"/>
</dbReference>
<dbReference type="Proteomes" id="UP000194236">
    <property type="component" value="Unassembled WGS sequence"/>
</dbReference>
<evidence type="ECO:0000256" key="4">
    <source>
        <dbReference type="ARBA" id="ARBA00022777"/>
    </source>
</evidence>
<dbReference type="OrthoDB" id="354826at2759"/>
<evidence type="ECO:0000256" key="1">
    <source>
        <dbReference type="ARBA" id="ARBA00022527"/>
    </source>
</evidence>